<feature type="transmembrane region" description="Helical" evidence="1">
    <location>
        <begin position="20"/>
        <end position="46"/>
    </location>
</feature>
<keyword evidence="1" id="KW-0812">Transmembrane</keyword>
<keyword evidence="1" id="KW-0472">Membrane</keyword>
<name>A0AAQ4QUI6_GASAC</name>
<dbReference type="GeneTree" id="ENSGT01110000271557"/>
<accession>A0AAQ4QUI6</accession>
<reference evidence="2" key="3">
    <citation type="submission" date="2025-09" db="UniProtKB">
        <authorList>
            <consortium name="Ensembl"/>
        </authorList>
    </citation>
    <scope>IDENTIFICATION</scope>
</reference>
<organism evidence="2 3">
    <name type="scientific">Gasterosteus aculeatus aculeatus</name>
    <name type="common">three-spined stickleback</name>
    <dbReference type="NCBI Taxonomy" id="481459"/>
    <lineage>
        <taxon>Eukaryota</taxon>
        <taxon>Metazoa</taxon>
        <taxon>Chordata</taxon>
        <taxon>Craniata</taxon>
        <taxon>Vertebrata</taxon>
        <taxon>Euteleostomi</taxon>
        <taxon>Actinopterygii</taxon>
        <taxon>Neopterygii</taxon>
        <taxon>Teleostei</taxon>
        <taxon>Neoteleostei</taxon>
        <taxon>Acanthomorphata</taxon>
        <taxon>Eupercaria</taxon>
        <taxon>Perciformes</taxon>
        <taxon>Cottioidei</taxon>
        <taxon>Gasterosteales</taxon>
        <taxon>Gasterosteidae</taxon>
        <taxon>Gasterosteus</taxon>
    </lineage>
</organism>
<reference evidence="2 3" key="1">
    <citation type="journal article" date="2021" name="G3 (Bethesda)">
        <title>Improved contiguity of the threespine stickleback genome using long-read sequencing.</title>
        <authorList>
            <person name="Nath S."/>
            <person name="Shaw D.E."/>
            <person name="White M.A."/>
        </authorList>
    </citation>
    <scope>NUCLEOTIDE SEQUENCE [LARGE SCALE GENOMIC DNA]</scope>
    <source>
        <strain evidence="2 3">Lake Benthic</strain>
    </source>
</reference>
<reference evidence="2" key="2">
    <citation type="submission" date="2025-08" db="UniProtKB">
        <authorList>
            <consortium name="Ensembl"/>
        </authorList>
    </citation>
    <scope>IDENTIFICATION</scope>
</reference>
<protein>
    <submittedName>
        <fullName evidence="2">Uncharacterized protein</fullName>
    </submittedName>
</protein>
<keyword evidence="1" id="KW-1133">Transmembrane helix</keyword>
<evidence type="ECO:0000256" key="1">
    <source>
        <dbReference type="SAM" id="Phobius"/>
    </source>
</evidence>
<dbReference type="Ensembl" id="ENSGACT00000087588.1">
    <property type="protein sequence ID" value="ENSGACP00000054976.1"/>
    <property type="gene ID" value="ENSGACG00000032289.1"/>
</dbReference>
<keyword evidence="3" id="KW-1185">Reference proteome</keyword>
<dbReference type="AlphaFoldDB" id="A0AAQ4QUI6"/>
<dbReference type="Proteomes" id="UP000007635">
    <property type="component" value="Chromosome XII"/>
</dbReference>
<sequence>MPSNRESISMLAWVLEDRVLFALSQAVRSLLTALLLPLMSFLCFLLNSSTKWLTIRLSKSSPPRCVSPAVAFTSK</sequence>
<evidence type="ECO:0000313" key="3">
    <source>
        <dbReference type="Proteomes" id="UP000007635"/>
    </source>
</evidence>
<evidence type="ECO:0000313" key="2">
    <source>
        <dbReference type="Ensembl" id="ENSGACP00000054976.1"/>
    </source>
</evidence>
<proteinExistence type="predicted"/>